<sequence>MELEEFASLQLDKPLPDVRNEEQLRKHSLDATLERRPIDRALHILL</sequence>
<dbReference type="Proteomes" id="UP001497644">
    <property type="component" value="Chromosome 10"/>
</dbReference>
<proteinExistence type="predicted"/>
<organism evidence="1 2">
    <name type="scientific">Lasius platythorax</name>
    <dbReference type="NCBI Taxonomy" id="488582"/>
    <lineage>
        <taxon>Eukaryota</taxon>
        <taxon>Metazoa</taxon>
        <taxon>Ecdysozoa</taxon>
        <taxon>Arthropoda</taxon>
        <taxon>Hexapoda</taxon>
        <taxon>Insecta</taxon>
        <taxon>Pterygota</taxon>
        <taxon>Neoptera</taxon>
        <taxon>Endopterygota</taxon>
        <taxon>Hymenoptera</taxon>
        <taxon>Apocrita</taxon>
        <taxon>Aculeata</taxon>
        <taxon>Formicoidea</taxon>
        <taxon>Formicidae</taxon>
        <taxon>Formicinae</taxon>
        <taxon>Lasius</taxon>
        <taxon>Lasius</taxon>
    </lineage>
</organism>
<dbReference type="EMBL" id="OZ034833">
    <property type="protein sequence ID" value="CAL1675439.1"/>
    <property type="molecule type" value="Genomic_DNA"/>
</dbReference>
<reference evidence="1" key="1">
    <citation type="submission" date="2024-04" db="EMBL/GenBank/DDBJ databases">
        <authorList>
            <consortium name="Molecular Ecology Group"/>
        </authorList>
    </citation>
    <scope>NUCLEOTIDE SEQUENCE</scope>
</reference>
<gene>
    <name evidence="1" type="ORF">LPLAT_LOCUS1847</name>
</gene>
<name>A0AAV2N6S9_9HYME</name>
<evidence type="ECO:0000313" key="2">
    <source>
        <dbReference type="Proteomes" id="UP001497644"/>
    </source>
</evidence>
<dbReference type="AlphaFoldDB" id="A0AAV2N6S9"/>
<accession>A0AAV2N6S9</accession>
<protein>
    <submittedName>
        <fullName evidence="1">Uncharacterized protein</fullName>
    </submittedName>
</protein>
<evidence type="ECO:0000313" key="1">
    <source>
        <dbReference type="EMBL" id="CAL1675439.1"/>
    </source>
</evidence>
<keyword evidence="2" id="KW-1185">Reference proteome</keyword>